<keyword evidence="3 5" id="KW-0238">DNA-binding</keyword>
<dbReference type="PROSITE" id="PS50977">
    <property type="entry name" value="HTH_TETR_2"/>
    <property type="match status" value="1"/>
</dbReference>
<dbReference type="SUPFAM" id="SSF48498">
    <property type="entry name" value="Tetracyclin repressor-like, C-terminal domain"/>
    <property type="match status" value="1"/>
</dbReference>
<protein>
    <recommendedName>
        <fullName evidence="6">HTH tetR-type domain-containing protein</fullName>
    </recommendedName>
</protein>
<name>A0A1A3PBN4_MYCAS</name>
<evidence type="ECO:0000313" key="8">
    <source>
        <dbReference type="Proteomes" id="UP000093928"/>
    </source>
</evidence>
<gene>
    <name evidence="7" type="ORF">A5634_15595</name>
</gene>
<comment type="caution">
    <text evidence="7">The sequence shown here is derived from an EMBL/GenBank/DDBJ whole genome shotgun (WGS) entry which is preliminary data.</text>
</comment>
<dbReference type="Pfam" id="PF00440">
    <property type="entry name" value="TetR_N"/>
    <property type="match status" value="1"/>
</dbReference>
<keyword evidence="1" id="KW-0678">Repressor</keyword>
<dbReference type="PRINTS" id="PR00455">
    <property type="entry name" value="HTHTETR"/>
</dbReference>
<evidence type="ECO:0000256" key="1">
    <source>
        <dbReference type="ARBA" id="ARBA00022491"/>
    </source>
</evidence>
<dbReference type="InterPro" id="IPR050109">
    <property type="entry name" value="HTH-type_TetR-like_transc_reg"/>
</dbReference>
<feature type="domain" description="HTH tetR-type" evidence="6">
    <location>
        <begin position="11"/>
        <end position="71"/>
    </location>
</feature>
<sequence length="206" mass="22264">MPRLRRVEQVERNREAVLAAAQRVFVARGYAGATLDAIADEAGFSRGVVYSQFGSKADMFFALLERRISQRAIQNEQIAAEFAGPAGLARLLRAAQQYDAAEPGWAHLLVEFRALAMRDAELNRRYAEAHALTITGIASALERLYESSGLQPTVSLRTVAEFLQASAAGAALERAANPNALPEEDIALLLGRALGLTDATIEAPRS</sequence>
<feature type="DNA-binding region" description="H-T-H motif" evidence="5">
    <location>
        <begin position="34"/>
        <end position="53"/>
    </location>
</feature>
<dbReference type="PANTHER" id="PTHR30055:SF234">
    <property type="entry name" value="HTH-TYPE TRANSCRIPTIONAL REGULATOR BETI"/>
    <property type="match status" value="1"/>
</dbReference>
<evidence type="ECO:0000256" key="5">
    <source>
        <dbReference type="PROSITE-ProRule" id="PRU00335"/>
    </source>
</evidence>
<dbReference type="PANTHER" id="PTHR30055">
    <property type="entry name" value="HTH-TYPE TRANSCRIPTIONAL REGULATOR RUTR"/>
    <property type="match status" value="1"/>
</dbReference>
<dbReference type="AlphaFoldDB" id="A0A1A3PBN4"/>
<dbReference type="OrthoDB" id="7252896at2"/>
<dbReference type="InterPro" id="IPR009057">
    <property type="entry name" value="Homeodomain-like_sf"/>
</dbReference>
<dbReference type="GO" id="GO:0003700">
    <property type="term" value="F:DNA-binding transcription factor activity"/>
    <property type="evidence" value="ECO:0007669"/>
    <property type="project" value="TreeGrafter"/>
</dbReference>
<dbReference type="InterPro" id="IPR036271">
    <property type="entry name" value="Tet_transcr_reg_TetR-rel_C_sf"/>
</dbReference>
<evidence type="ECO:0000259" key="6">
    <source>
        <dbReference type="PROSITE" id="PS50977"/>
    </source>
</evidence>
<dbReference type="Proteomes" id="UP000093928">
    <property type="component" value="Unassembled WGS sequence"/>
</dbReference>
<dbReference type="Pfam" id="PF13977">
    <property type="entry name" value="TetR_C_6"/>
    <property type="match status" value="1"/>
</dbReference>
<dbReference type="Gene3D" id="1.10.357.10">
    <property type="entry name" value="Tetracycline Repressor, domain 2"/>
    <property type="match status" value="1"/>
</dbReference>
<dbReference type="GO" id="GO:0000976">
    <property type="term" value="F:transcription cis-regulatory region binding"/>
    <property type="evidence" value="ECO:0007669"/>
    <property type="project" value="TreeGrafter"/>
</dbReference>
<evidence type="ECO:0000256" key="4">
    <source>
        <dbReference type="ARBA" id="ARBA00023163"/>
    </source>
</evidence>
<reference evidence="7 8" key="1">
    <citation type="submission" date="2016-06" db="EMBL/GenBank/DDBJ databases">
        <authorList>
            <person name="Kjaerup R.B."/>
            <person name="Dalgaard T.S."/>
            <person name="Juul-Madsen H.R."/>
        </authorList>
    </citation>
    <scope>NUCLEOTIDE SEQUENCE [LARGE SCALE GENOMIC DNA]</scope>
    <source>
        <strain evidence="7 8">1165133.8</strain>
    </source>
</reference>
<dbReference type="SUPFAM" id="SSF46689">
    <property type="entry name" value="Homeodomain-like"/>
    <property type="match status" value="1"/>
</dbReference>
<evidence type="ECO:0000256" key="2">
    <source>
        <dbReference type="ARBA" id="ARBA00023015"/>
    </source>
</evidence>
<dbReference type="EMBL" id="LZLS01000023">
    <property type="protein sequence ID" value="OBK30704.1"/>
    <property type="molecule type" value="Genomic_DNA"/>
</dbReference>
<evidence type="ECO:0000256" key="3">
    <source>
        <dbReference type="ARBA" id="ARBA00023125"/>
    </source>
</evidence>
<keyword evidence="4" id="KW-0804">Transcription</keyword>
<proteinExistence type="predicted"/>
<dbReference type="RefSeq" id="WP_065142556.1">
    <property type="nucleotide sequence ID" value="NZ_LZLS01000023.1"/>
</dbReference>
<accession>A0A1A3PBN4</accession>
<evidence type="ECO:0000313" key="7">
    <source>
        <dbReference type="EMBL" id="OBK30704.1"/>
    </source>
</evidence>
<dbReference type="InterPro" id="IPR001647">
    <property type="entry name" value="HTH_TetR"/>
</dbReference>
<dbReference type="InterPro" id="IPR039538">
    <property type="entry name" value="BetI_C"/>
</dbReference>
<organism evidence="7 8">
    <name type="scientific">Mycobacterium asiaticum</name>
    <dbReference type="NCBI Taxonomy" id="1790"/>
    <lineage>
        <taxon>Bacteria</taxon>
        <taxon>Bacillati</taxon>
        <taxon>Actinomycetota</taxon>
        <taxon>Actinomycetes</taxon>
        <taxon>Mycobacteriales</taxon>
        <taxon>Mycobacteriaceae</taxon>
        <taxon>Mycobacterium</taxon>
    </lineage>
</organism>
<keyword evidence="2" id="KW-0805">Transcription regulation</keyword>